<reference evidence="2" key="1">
    <citation type="submission" date="2002-06" db="EMBL/GenBank/DDBJ databases">
        <authorList>
            <person name="Stapleton M."/>
            <person name="Brokstein P."/>
            <person name="Hong L."/>
            <person name="Agbayani A."/>
            <person name="Carlson J."/>
            <person name="Champe M."/>
            <person name="Chavez C."/>
            <person name="Dorsett V."/>
            <person name="Dresnek D."/>
            <person name="Farfan D."/>
            <person name="Frise E."/>
            <person name="George R."/>
            <person name="Gonzalez M."/>
            <person name="Guarin H."/>
            <person name="Kronmiller B."/>
            <person name="Li P."/>
            <person name="Liao G."/>
            <person name="Miranda A."/>
            <person name="Mungall C.J."/>
            <person name="Nunoo J."/>
            <person name="Pacleb J."/>
            <person name="Paragas V."/>
            <person name="Park S."/>
            <person name="Patel S."/>
            <person name="Phouanenavong S."/>
            <person name="Wan K."/>
            <person name="Yu C."/>
            <person name="Lewis S.E."/>
            <person name="Rubin G.M."/>
            <person name="Celniker S."/>
        </authorList>
    </citation>
    <scope>NUCLEOTIDE SEQUENCE</scope>
    <source>
        <strain evidence="2">Berkeley</strain>
    </source>
</reference>
<gene>
    <name evidence="3" type="primary">Sesn</name>
    <name evidence="3" type="ORF">CG11299</name>
</gene>
<feature type="transmembrane region" description="Helical" evidence="1">
    <location>
        <begin position="21"/>
        <end position="40"/>
    </location>
</feature>
<keyword evidence="1" id="KW-0472">Membrane</keyword>
<sequence length="48" mass="5548">MENNSQIELNSKAKPSVCFPFVNVQAIITVHMYYVLFNYFSAINTTLF</sequence>
<accession>Q8MSH7</accession>
<evidence type="ECO:0000313" key="2">
    <source>
        <dbReference type="EMBL" id="AAM50664.1"/>
    </source>
</evidence>
<dbReference type="EMBL" id="AY118804">
    <property type="protein sequence ID" value="AAM50664.1"/>
    <property type="molecule type" value="mRNA"/>
</dbReference>
<name>Q8MSH7_DROME</name>
<dbReference type="AlphaFoldDB" id="Q8MSH7"/>
<evidence type="ECO:0000313" key="3">
    <source>
        <dbReference type="FlyBase" id="FBgn0034897"/>
    </source>
</evidence>
<keyword evidence="1" id="KW-0812">Transmembrane</keyword>
<dbReference type="AGR" id="FB:FBgn0034897"/>
<evidence type="ECO:0000256" key="1">
    <source>
        <dbReference type="SAM" id="Phobius"/>
    </source>
</evidence>
<dbReference type="OrthoDB" id="337464at2759"/>
<proteinExistence type="evidence at transcript level"/>
<dbReference type="UCSC" id="CG11299-RA">
    <property type="organism name" value="d. melanogaster"/>
</dbReference>
<protein>
    <submittedName>
        <fullName evidence="2">GH20113p</fullName>
    </submittedName>
</protein>
<dbReference type="FlyBase" id="FBgn0034897">
    <property type="gene designation" value="Sesn"/>
</dbReference>
<keyword evidence="1" id="KW-1133">Transmembrane helix</keyword>
<organism evidence="2">
    <name type="scientific">Drosophila melanogaster</name>
    <name type="common">Fruit fly</name>
    <dbReference type="NCBI Taxonomy" id="7227"/>
    <lineage>
        <taxon>Eukaryota</taxon>
        <taxon>Metazoa</taxon>
        <taxon>Ecdysozoa</taxon>
        <taxon>Arthropoda</taxon>
        <taxon>Hexapoda</taxon>
        <taxon>Insecta</taxon>
        <taxon>Pterygota</taxon>
        <taxon>Neoptera</taxon>
        <taxon>Endopterygota</taxon>
        <taxon>Diptera</taxon>
        <taxon>Brachycera</taxon>
        <taxon>Muscomorpha</taxon>
        <taxon>Ephydroidea</taxon>
        <taxon>Drosophilidae</taxon>
        <taxon>Drosophila</taxon>
        <taxon>Sophophora</taxon>
    </lineage>
</organism>